<dbReference type="PANTHER" id="PTHR33090">
    <property type="entry name" value="DUF3774 DOMAIN PROTEIN-RELATED"/>
    <property type="match status" value="1"/>
</dbReference>
<keyword evidence="2" id="KW-1185">Reference proteome</keyword>
<comment type="caution">
    <text evidence="1">The sequence shown here is derived from an EMBL/GenBank/DDBJ whole genome shotgun (WGS) entry which is preliminary data.</text>
</comment>
<gene>
    <name evidence="1" type="ORF">SO802_014842</name>
</gene>
<protein>
    <recommendedName>
        <fullName evidence="3">Wound-responsive family protein</fullName>
    </recommendedName>
</protein>
<accession>A0AAW2CSC3</accession>
<evidence type="ECO:0000313" key="1">
    <source>
        <dbReference type="EMBL" id="KAL0001061.1"/>
    </source>
</evidence>
<proteinExistence type="predicted"/>
<sequence>MNSACKAWIVATSIAAVETLKDQGVCRWNFVIRSMQQHAKNNIRSYYQAKKLSAQSSSAISNTIKRSKEDSMRKVMDLSCWGPNTIRFYLQSLDCGIKHSCSGDPKDRGVCKWNFVIRSMHQHAKNNIRSYYQAKKLSAHSSSAISNTIMRSKEVSMRKVLDLSCWGPNTIRF</sequence>
<dbReference type="AlphaFoldDB" id="A0AAW2CSC3"/>
<dbReference type="Proteomes" id="UP001459277">
    <property type="component" value="Unassembled WGS sequence"/>
</dbReference>
<evidence type="ECO:0000313" key="2">
    <source>
        <dbReference type="Proteomes" id="UP001459277"/>
    </source>
</evidence>
<dbReference type="InterPro" id="IPR022251">
    <property type="entry name" value="DUF3774_wound-induced"/>
</dbReference>
<name>A0AAW2CSC3_9ROSI</name>
<dbReference type="EMBL" id="JAZDWU010000005">
    <property type="protein sequence ID" value="KAL0001061.1"/>
    <property type="molecule type" value="Genomic_DNA"/>
</dbReference>
<organism evidence="1 2">
    <name type="scientific">Lithocarpus litseifolius</name>
    <dbReference type="NCBI Taxonomy" id="425828"/>
    <lineage>
        <taxon>Eukaryota</taxon>
        <taxon>Viridiplantae</taxon>
        <taxon>Streptophyta</taxon>
        <taxon>Embryophyta</taxon>
        <taxon>Tracheophyta</taxon>
        <taxon>Spermatophyta</taxon>
        <taxon>Magnoliopsida</taxon>
        <taxon>eudicotyledons</taxon>
        <taxon>Gunneridae</taxon>
        <taxon>Pentapetalae</taxon>
        <taxon>rosids</taxon>
        <taxon>fabids</taxon>
        <taxon>Fagales</taxon>
        <taxon>Fagaceae</taxon>
        <taxon>Lithocarpus</taxon>
    </lineage>
</organism>
<reference evidence="1 2" key="1">
    <citation type="submission" date="2024-01" db="EMBL/GenBank/DDBJ databases">
        <title>A telomere-to-telomere, gap-free genome of sweet tea (Lithocarpus litseifolius).</title>
        <authorList>
            <person name="Zhou J."/>
        </authorList>
    </citation>
    <scope>NUCLEOTIDE SEQUENCE [LARGE SCALE GENOMIC DNA]</scope>
    <source>
        <strain evidence="1">Zhou-2022a</strain>
        <tissue evidence="1">Leaf</tissue>
    </source>
</reference>
<dbReference type="Pfam" id="PF12609">
    <property type="entry name" value="DUF3774"/>
    <property type="match status" value="2"/>
</dbReference>
<evidence type="ECO:0008006" key="3">
    <source>
        <dbReference type="Google" id="ProtNLM"/>
    </source>
</evidence>